<dbReference type="Pfam" id="PF08666">
    <property type="entry name" value="SAF"/>
    <property type="match status" value="1"/>
</dbReference>
<feature type="compositionally biased region" description="Polar residues" evidence="1">
    <location>
        <begin position="280"/>
        <end position="296"/>
    </location>
</feature>
<evidence type="ECO:0000313" key="4">
    <source>
        <dbReference type="Proteomes" id="UP000800303"/>
    </source>
</evidence>
<dbReference type="Proteomes" id="UP000800303">
    <property type="component" value="Unassembled WGS sequence"/>
</dbReference>
<dbReference type="CDD" id="cd11614">
    <property type="entry name" value="SAF_CpaB_FlgA_like"/>
    <property type="match status" value="1"/>
</dbReference>
<keyword evidence="3" id="KW-0378">Hydrolase</keyword>
<feature type="region of interest" description="Disordered" evidence="1">
    <location>
        <begin position="280"/>
        <end position="324"/>
    </location>
</feature>
<dbReference type="EMBL" id="JAAFGS010000001">
    <property type="protein sequence ID" value="NGZ74494.1"/>
    <property type="molecule type" value="Genomic_DNA"/>
</dbReference>
<keyword evidence="3" id="KW-0482">Metalloprotease</keyword>
<proteinExistence type="predicted"/>
<protein>
    <submittedName>
        <fullName evidence="3">Zinc metalloprotease ZmpB</fullName>
    </submittedName>
</protein>
<keyword evidence="3" id="KW-0645">Protease</keyword>
<sequence>MARIKFRQRQRLLAAAAGAAAVLLLCTAAGIVYVRHIEHKYEADRSGYERRIAEMDAERVRVFTLTRDIRAGEEIGEKDLTEVEAVKAAVPENMPTREEAVGRYAKVALAKNTPVSESVLYEGEATPGDLRNQEFRLIELPTRLQTGEYMDVRVKFPTGEDFIVLSKKRAEDLASGTVWVRMNEREILTMSSAIVDAYLNDASIYAVTYVEPGLQQAAAVTYPANESVLDLIETDPNIVERAKTELERRMREKLESGLDLLTPEEIQKYLNNKANMTVINPGTQDNSLLSQSNTGNDGNGNAAEQSSAVKEEEQGFTDGSYAGD</sequence>
<evidence type="ECO:0000256" key="1">
    <source>
        <dbReference type="SAM" id="MobiDB-lite"/>
    </source>
</evidence>
<dbReference type="GO" id="GO:0008237">
    <property type="term" value="F:metallopeptidase activity"/>
    <property type="evidence" value="ECO:0007669"/>
    <property type="project" value="UniProtKB-KW"/>
</dbReference>
<name>A0ABX0F3J2_9BACL</name>
<keyword evidence="4" id="KW-1185">Reference proteome</keyword>
<dbReference type="InterPro" id="IPR013974">
    <property type="entry name" value="SAF"/>
</dbReference>
<feature type="domain" description="SAF" evidence="2">
    <location>
        <begin position="60"/>
        <end position="121"/>
    </location>
</feature>
<dbReference type="RefSeq" id="WP_166272740.1">
    <property type="nucleotide sequence ID" value="NZ_JAAFGS010000001.1"/>
</dbReference>
<dbReference type="SMART" id="SM00858">
    <property type="entry name" value="SAF"/>
    <property type="match status" value="1"/>
</dbReference>
<organism evidence="3 4">
    <name type="scientific">Saccharibacillus alkalitolerans</name>
    <dbReference type="NCBI Taxonomy" id="2705290"/>
    <lineage>
        <taxon>Bacteria</taxon>
        <taxon>Bacillati</taxon>
        <taxon>Bacillota</taxon>
        <taxon>Bacilli</taxon>
        <taxon>Bacillales</taxon>
        <taxon>Paenibacillaceae</taxon>
        <taxon>Saccharibacillus</taxon>
    </lineage>
</organism>
<comment type="caution">
    <text evidence="3">The sequence shown here is derived from an EMBL/GenBank/DDBJ whole genome shotgun (WGS) entry which is preliminary data.</text>
</comment>
<evidence type="ECO:0000259" key="2">
    <source>
        <dbReference type="SMART" id="SM00858"/>
    </source>
</evidence>
<evidence type="ECO:0000313" key="3">
    <source>
        <dbReference type="EMBL" id="NGZ74494.1"/>
    </source>
</evidence>
<gene>
    <name evidence="3" type="ORF">GYN08_04130</name>
</gene>
<accession>A0ABX0F3J2</accession>
<reference evidence="3 4" key="1">
    <citation type="submission" date="2020-01" db="EMBL/GenBank/DDBJ databases">
        <title>Polyphasic characterisation and genomic insights into a novel alkali tolerant bacterium VR-M41.</title>
        <authorList>
            <person name="Vemuluri V.R."/>
        </authorList>
    </citation>
    <scope>NUCLEOTIDE SEQUENCE [LARGE SCALE GENOMIC DNA]</scope>
    <source>
        <strain evidence="3 4">VR-M41</strain>
    </source>
</reference>